<feature type="domain" description="SCP" evidence="2">
    <location>
        <begin position="37"/>
        <end position="152"/>
    </location>
</feature>
<keyword evidence="1" id="KW-0732">Signal</keyword>
<dbReference type="PANTHER" id="PTHR31157">
    <property type="entry name" value="SCP DOMAIN-CONTAINING PROTEIN"/>
    <property type="match status" value="1"/>
</dbReference>
<dbReference type="CDD" id="cd05379">
    <property type="entry name" value="CAP_bacterial"/>
    <property type="match status" value="1"/>
</dbReference>
<dbReference type="PROSITE" id="PS51257">
    <property type="entry name" value="PROKAR_LIPOPROTEIN"/>
    <property type="match status" value="1"/>
</dbReference>
<name>A0ABU1FCD9_9RHOB</name>
<dbReference type="Proteomes" id="UP001247754">
    <property type="component" value="Unassembled WGS sequence"/>
</dbReference>
<dbReference type="SUPFAM" id="SSF55797">
    <property type="entry name" value="PR-1-like"/>
    <property type="match status" value="1"/>
</dbReference>
<protein>
    <submittedName>
        <fullName evidence="3">CAP domain-containing protein</fullName>
    </submittedName>
</protein>
<dbReference type="RefSeq" id="WP_310458675.1">
    <property type="nucleotide sequence ID" value="NZ_JAVKPH010000027.1"/>
</dbReference>
<evidence type="ECO:0000313" key="4">
    <source>
        <dbReference type="Proteomes" id="UP001247754"/>
    </source>
</evidence>
<sequence length="158" mass="16004">MIRRAALALLLAAALPGTAAAACTLAPQSAQAEAETLRAVNAARADAGAAPLTLDPRVTAAARRQACDIAAMGQLTHRGRDGSNVMGRLRAAGYPPRYASENAGAGLRSAAEAVAAWLGSPPHRKNMLNPNARHMGLGVVPTGGNLRTVWVLALAAGG</sequence>
<gene>
    <name evidence="3" type="ORF">RGD00_18045</name>
</gene>
<dbReference type="Gene3D" id="3.40.33.10">
    <property type="entry name" value="CAP"/>
    <property type="match status" value="1"/>
</dbReference>
<feature type="chain" id="PRO_5045488513" evidence="1">
    <location>
        <begin position="22"/>
        <end position="158"/>
    </location>
</feature>
<reference evidence="3 4" key="1">
    <citation type="submission" date="2023-09" db="EMBL/GenBank/DDBJ databases">
        <title>Xinfangfangia sedmenti sp. nov., isolated the sedment.</title>
        <authorList>
            <person name="Xu L."/>
        </authorList>
    </citation>
    <scope>NUCLEOTIDE SEQUENCE [LARGE SCALE GENOMIC DNA]</scope>
    <source>
        <strain evidence="3 4">LG-4</strain>
    </source>
</reference>
<accession>A0ABU1FCD9</accession>
<evidence type="ECO:0000259" key="2">
    <source>
        <dbReference type="Pfam" id="PF00188"/>
    </source>
</evidence>
<dbReference type="PANTHER" id="PTHR31157:SF1">
    <property type="entry name" value="SCP DOMAIN-CONTAINING PROTEIN"/>
    <property type="match status" value="1"/>
</dbReference>
<keyword evidence="4" id="KW-1185">Reference proteome</keyword>
<evidence type="ECO:0000313" key="3">
    <source>
        <dbReference type="EMBL" id="MDR5654517.1"/>
    </source>
</evidence>
<organism evidence="3 4">
    <name type="scientific">Ruixingdingia sedimenti</name>
    <dbReference type="NCBI Taxonomy" id="3073604"/>
    <lineage>
        <taxon>Bacteria</taxon>
        <taxon>Pseudomonadati</taxon>
        <taxon>Pseudomonadota</taxon>
        <taxon>Alphaproteobacteria</taxon>
        <taxon>Rhodobacterales</taxon>
        <taxon>Paracoccaceae</taxon>
        <taxon>Ruixingdingia</taxon>
    </lineage>
</organism>
<feature type="signal peptide" evidence="1">
    <location>
        <begin position="1"/>
        <end position="21"/>
    </location>
</feature>
<dbReference type="EMBL" id="JAVKPH010000027">
    <property type="protein sequence ID" value="MDR5654517.1"/>
    <property type="molecule type" value="Genomic_DNA"/>
</dbReference>
<dbReference type="InterPro" id="IPR035940">
    <property type="entry name" value="CAP_sf"/>
</dbReference>
<comment type="caution">
    <text evidence="3">The sequence shown here is derived from an EMBL/GenBank/DDBJ whole genome shotgun (WGS) entry which is preliminary data.</text>
</comment>
<proteinExistence type="predicted"/>
<dbReference type="Pfam" id="PF00188">
    <property type="entry name" value="CAP"/>
    <property type="match status" value="1"/>
</dbReference>
<evidence type="ECO:0000256" key="1">
    <source>
        <dbReference type="SAM" id="SignalP"/>
    </source>
</evidence>
<dbReference type="InterPro" id="IPR014044">
    <property type="entry name" value="CAP_dom"/>
</dbReference>